<dbReference type="InterPro" id="IPR015017">
    <property type="entry name" value="DUF1904"/>
</dbReference>
<sequence length="108" mass="12515">MPQIKIRGIAAEKVCAVSKEMIDSLEKIIGCPRDYFTIECIPSTFIMDGKITSGYPFIEVAWFDRGQAVQDQVAKSITKFIHELGYSHVDVFFQVFDRHRYYENGEHY</sequence>
<gene>
    <name evidence="1" type="ORF">AN619_26000</name>
</gene>
<dbReference type="RefSeq" id="WP_068557593.1">
    <property type="nucleotide sequence ID" value="NZ_LOEE01000064.1"/>
</dbReference>
<dbReference type="InterPro" id="IPR014347">
    <property type="entry name" value="Tautomerase/MIF_sf"/>
</dbReference>
<name>A0A140L0L0_9FIRM</name>
<dbReference type="STRING" id="520762.AN619_26000"/>
<dbReference type="Proteomes" id="UP000070456">
    <property type="component" value="Unassembled WGS sequence"/>
</dbReference>
<dbReference type="Gene3D" id="3.30.429.10">
    <property type="entry name" value="Macrophage Migration Inhibitory Factor"/>
    <property type="match status" value="1"/>
</dbReference>
<comment type="caution">
    <text evidence="1">The sequence shown here is derived from an EMBL/GenBank/DDBJ whole genome shotgun (WGS) entry which is preliminary data.</text>
</comment>
<evidence type="ECO:0000313" key="1">
    <source>
        <dbReference type="EMBL" id="KXG74085.1"/>
    </source>
</evidence>
<dbReference type="AlphaFoldDB" id="A0A140L0L0"/>
<reference evidence="1 2" key="1">
    <citation type="submission" date="2015-12" db="EMBL/GenBank/DDBJ databases">
        <title>Draft genome sequence of the thermoanaerobe Thermotalea metallivorans, an isolate from the runoff channel of the Great Artesian Basin, Australia.</title>
        <authorList>
            <person name="Patel B.K."/>
        </authorList>
    </citation>
    <scope>NUCLEOTIDE SEQUENCE [LARGE SCALE GENOMIC DNA]</scope>
    <source>
        <strain evidence="1 2">B2-1</strain>
    </source>
</reference>
<evidence type="ECO:0008006" key="3">
    <source>
        <dbReference type="Google" id="ProtNLM"/>
    </source>
</evidence>
<accession>A0A140L0L0</accession>
<dbReference type="Pfam" id="PF08921">
    <property type="entry name" value="DUF1904"/>
    <property type="match status" value="1"/>
</dbReference>
<proteinExistence type="predicted"/>
<protein>
    <recommendedName>
        <fullName evidence="3">DUF1904 domain-containing protein</fullName>
    </recommendedName>
</protein>
<dbReference type="EMBL" id="LOEE01000064">
    <property type="protein sequence ID" value="KXG74085.1"/>
    <property type="molecule type" value="Genomic_DNA"/>
</dbReference>
<organism evidence="1 2">
    <name type="scientific">Thermotalea metallivorans</name>
    <dbReference type="NCBI Taxonomy" id="520762"/>
    <lineage>
        <taxon>Bacteria</taxon>
        <taxon>Bacillati</taxon>
        <taxon>Bacillota</taxon>
        <taxon>Clostridia</taxon>
        <taxon>Peptostreptococcales</taxon>
        <taxon>Thermotaleaceae</taxon>
        <taxon>Thermotalea</taxon>
    </lineage>
</organism>
<keyword evidence="2" id="KW-1185">Reference proteome</keyword>
<dbReference type="OrthoDB" id="5587545at2"/>
<dbReference type="SUPFAM" id="SSF55331">
    <property type="entry name" value="Tautomerase/MIF"/>
    <property type="match status" value="1"/>
</dbReference>
<evidence type="ECO:0000313" key="2">
    <source>
        <dbReference type="Proteomes" id="UP000070456"/>
    </source>
</evidence>
<dbReference type="PATRIC" id="fig|520762.4.peg.2870"/>